<gene>
    <name evidence="1" type="primary">ycgZ</name>
    <name evidence="1" type="ORF">Q3V30_10330</name>
</gene>
<dbReference type="NCBIfam" id="NF040640">
    <property type="entry name" value="YcgZ_fam"/>
    <property type="match status" value="1"/>
</dbReference>
<keyword evidence="2" id="KW-1185">Reference proteome</keyword>
<sequence length="81" mass="9255">MRQGGTNLKTENDLSHFFSEAVVPSQQEMLGQVVFEILRTGKTLNRKTLCVTLLKKLELTSEPEQKQHYYALIGLLFGRDD</sequence>
<accession>A0AA50HS95</accession>
<dbReference type="KEGG" id="epi:Q3V30_10330"/>
<evidence type="ECO:0000313" key="1">
    <source>
        <dbReference type="EMBL" id="WLS80840.1"/>
    </source>
</evidence>
<dbReference type="GO" id="GO:0071468">
    <property type="term" value="P:cellular response to acidic pH"/>
    <property type="evidence" value="ECO:0007669"/>
    <property type="project" value="InterPro"/>
</dbReference>
<dbReference type="InterPro" id="IPR024753">
    <property type="entry name" value="AriR"/>
</dbReference>
<dbReference type="AlphaFoldDB" id="A0AA50HS95"/>
<proteinExistence type="predicted"/>
<protein>
    <submittedName>
        <fullName evidence="1">Regulatory protein YcgZ</fullName>
    </submittedName>
</protein>
<dbReference type="Pfam" id="PF10798">
    <property type="entry name" value="YmgB"/>
    <property type="match status" value="1"/>
</dbReference>
<dbReference type="RefSeq" id="WP_306212988.1">
    <property type="nucleotide sequence ID" value="NZ_CP132353.1"/>
</dbReference>
<dbReference type="Proteomes" id="UP001228139">
    <property type="component" value="Chromosome"/>
</dbReference>
<dbReference type="EMBL" id="CP132353">
    <property type="protein sequence ID" value="WLS80840.1"/>
    <property type="molecule type" value="Genomic_DNA"/>
</dbReference>
<dbReference type="Gene3D" id="1.20.5.5260">
    <property type="match status" value="1"/>
</dbReference>
<name>A0AA50HS95_9GAMM</name>
<organism evidence="1 2">
    <name type="scientific">Erwinia pyri</name>
    <dbReference type="NCBI Taxonomy" id="3062598"/>
    <lineage>
        <taxon>Bacteria</taxon>
        <taxon>Pseudomonadati</taxon>
        <taxon>Pseudomonadota</taxon>
        <taxon>Gammaproteobacteria</taxon>
        <taxon>Enterobacterales</taxon>
        <taxon>Erwiniaceae</taxon>
        <taxon>Erwinia</taxon>
    </lineage>
</organism>
<reference evidence="1 2" key="1">
    <citation type="submission" date="2023-07" db="EMBL/GenBank/DDBJ databases">
        <title>Pathogenic bacteria of pear tree diseases.</title>
        <authorList>
            <person name="Zhang Z."/>
            <person name="He L."/>
            <person name="Huang R."/>
        </authorList>
    </citation>
    <scope>NUCLEOTIDE SEQUENCE [LARGE SCALE GENOMIC DNA]</scope>
    <source>
        <strain evidence="1 2">DE2</strain>
    </source>
</reference>
<evidence type="ECO:0000313" key="2">
    <source>
        <dbReference type="Proteomes" id="UP001228139"/>
    </source>
</evidence>